<feature type="transmembrane region" description="Helical" evidence="3">
    <location>
        <begin position="196"/>
        <end position="216"/>
    </location>
</feature>
<accession>A0ABR0GZ63</accession>
<feature type="transmembrane region" description="Helical" evidence="3">
    <location>
        <begin position="491"/>
        <end position="514"/>
    </location>
</feature>
<dbReference type="PROSITE" id="PS50850">
    <property type="entry name" value="MFS"/>
    <property type="match status" value="1"/>
</dbReference>
<dbReference type="Proteomes" id="UP001323405">
    <property type="component" value="Unassembled WGS sequence"/>
</dbReference>
<organism evidence="5 6">
    <name type="scientific">Podospora pseudocomata</name>
    <dbReference type="NCBI Taxonomy" id="2093779"/>
    <lineage>
        <taxon>Eukaryota</taxon>
        <taxon>Fungi</taxon>
        <taxon>Dikarya</taxon>
        <taxon>Ascomycota</taxon>
        <taxon>Pezizomycotina</taxon>
        <taxon>Sordariomycetes</taxon>
        <taxon>Sordariomycetidae</taxon>
        <taxon>Sordariales</taxon>
        <taxon>Podosporaceae</taxon>
        <taxon>Podospora</taxon>
    </lineage>
</organism>
<evidence type="ECO:0000313" key="6">
    <source>
        <dbReference type="Proteomes" id="UP001323405"/>
    </source>
</evidence>
<comment type="caution">
    <text evidence="5">The sequence shown here is derived from an EMBL/GenBank/DDBJ whole genome shotgun (WGS) entry which is preliminary data.</text>
</comment>
<dbReference type="InterPro" id="IPR036259">
    <property type="entry name" value="MFS_trans_sf"/>
</dbReference>
<dbReference type="PANTHER" id="PTHR11360">
    <property type="entry name" value="MONOCARBOXYLATE TRANSPORTER"/>
    <property type="match status" value="1"/>
</dbReference>
<dbReference type="Pfam" id="PF07690">
    <property type="entry name" value="MFS_1"/>
    <property type="match status" value="1"/>
</dbReference>
<evidence type="ECO:0000256" key="3">
    <source>
        <dbReference type="SAM" id="Phobius"/>
    </source>
</evidence>
<dbReference type="InterPro" id="IPR020846">
    <property type="entry name" value="MFS_dom"/>
</dbReference>
<evidence type="ECO:0000256" key="1">
    <source>
        <dbReference type="ARBA" id="ARBA00004141"/>
    </source>
</evidence>
<dbReference type="RefSeq" id="XP_062749910.1">
    <property type="nucleotide sequence ID" value="XM_062886761.1"/>
</dbReference>
<protein>
    <recommendedName>
        <fullName evidence="4">Major facilitator superfamily (MFS) profile domain-containing protein</fullName>
    </recommendedName>
</protein>
<evidence type="ECO:0000313" key="5">
    <source>
        <dbReference type="EMBL" id="KAK4660941.1"/>
    </source>
</evidence>
<comment type="subcellular location">
    <subcellularLocation>
        <location evidence="1">Membrane</location>
        <topology evidence="1">Multi-pass membrane protein</topology>
    </subcellularLocation>
</comment>
<sequence length="590" mass="64345">MNTARFRTLFLIMTRKTATSKEIAMWHVRPTDDERLAPSKLYTKHSFCSLQVLLFLFRNIQILINTRFSGFSSCLLYYFNIMAASHTDAGRSLAQGDSTTTLAPSVPPTAISSAQKLNQLFDSPKEPKQITGSIEKTTATAAAAAVEDRAPDGGYGWVCTFCSFMIHANTWGVGSPWGIFLDRYISQGTFARVGRFEYAIIGGLAMAMALIVAPLANRCKIALGTRGTIVLGSVIASIGVHTSSTASKVWHLVLSYGVCYGLGMGIVYIPTLSVVGPWFSTHRSLAIGIATAGSGFGGLGYSLLAGKLIAMYGIPWTWRIMSYMMFFCNFFCGLLVRESPVTKSPVNNPVAAKSSSFGFHIFTRPQVILILIWGFMVELGYVSLFFSLPSHATSLGLDLNQGSIVQAVLSLGIGIGRPCVGWVSDRQGRINTALLMTLFCGLISLTLWIYARSYPPLLVFAFLAGISSGTFWSTANPIVTEVVGLRQSSATYSAVCLVMALPATFGEAIALQFVDESRTDDAKFLPSQVYVGCTYFVGAVALLMLRAWRVWQLQRNLAVVEDAEVAGVVPEEKRVYGWMMPRMWIKVVKV</sequence>
<feature type="transmembrane region" description="Helical" evidence="3">
    <location>
        <begin position="400"/>
        <end position="420"/>
    </location>
</feature>
<dbReference type="InterPro" id="IPR011701">
    <property type="entry name" value="MFS"/>
</dbReference>
<dbReference type="GeneID" id="87906668"/>
<dbReference type="InterPro" id="IPR050327">
    <property type="entry name" value="Proton-linked_MCT"/>
</dbReference>
<keyword evidence="3" id="KW-0812">Transmembrane</keyword>
<dbReference type="PANTHER" id="PTHR11360:SF315">
    <property type="entry name" value="TRANSPORTER MCH2-RELATED"/>
    <property type="match status" value="1"/>
</dbReference>
<gene>
    <name evidence="5" type="ORF">QC762_123430</name>
</gene>
<evidence type="ECO:0000256" key="2">
    <source>
        <dbReference type="ARBA" id="ARBA00006727"/>
    </source>
</evidence>
<feature type="transmembrane region" description="Helical" evidence="3">
    <location>
        <begin position="223"/>
        <end position="243"/>
    </location>
</feature>
<feature type="transmembrane region" description="Helical" evidence="3">
    <location>
        <begin position="316"/>
        <end position="336"/>
    </location>
</feature>
<feature type="transmembrane region" description="Helical" evidence="3">
    <location>
        <begin position="432"/>
        <end position="451"/>
    </location>
</feature>
<feature type="transmembrane region" description="Helical" evidence="3">
    <location>
        <begin position="249"/>
        <end position="272"/>
    </location>
</feature>
<dbReference type="SUPFAM" id="SSF103473">
    <property type="entry name" value="MFS general substrate transporter"/>
    <property type="match status" value="1"/>
</dbReference>
<feature type="domain" description="Major facilitator superfamily (MFS) profile" evidence="4">
    <location>
        <begin position="366"/>
        <end position="590"/>
    </location>
</feature>
<keyword evidence="6" id="KW-1185">Reference proteome</keyword>
<feature type="transmembrane region" description="Helical" evidence="3">
    <location>
        <begin position="457"/>
        <end position="479"/>
    </location>
</feature>
<feature type="transmembrane region" description="Helical" evidence="3">
    <location>
        <begin position="529"/>
        <end position="548"/>
    </location>
</feature>
<feature type="transmembrane region" description="Helical" evidence="3">
    <location>
        <begin position="284"/>
        <end position="304"/>
    </location>
</feature>
<comment type="similarity">
    <text evidence="2">Belongs to the major facilitator superfamily. Monocarboxylate porter (TC 2.A.1.13) family.</text>
</comment>
<dbReference type="EMBL" id="JAFFHA010000001">
    <property type="protein sequence ID" value="KAK4660941.1"/>
    <property type="molecule type" value="Genomic_DNA"/>
</dbReference>
<evidence type="ECO:0000259" key="4">
    <source>
        <dbReference type="PROSITE" id="PS50850"/>
    </source>
</evidence>
<keyword evidence="3" id="KW-1133">Transmembrane helix</keyword>
<name>A0ABR0GZ63_9PEZI</name>
<proteinExistence type="inferred from homology"/>
<feature type="transmembrane region" description="Helical" evidence="3">
    <location>
        <begin position="367"/>
        <end position="388"/>
    </location>
</feature>
<dbReference type="Gene3D" id="1.20.1250.20">
    <property type="entry name" value="MFS general substrate transporter like domains"/>
    <property type="match status" value="2"/>
</dbReference>
<keyword evidence="3" id="KW-0472">Membrane</keyword>
<reference evidence="5 6" key="1">
    <citation type="journal article" date="2023" name="bioRxiv">
        <title>High-quality genome assemblies of four members of thePodospora anserinaspecies complex.</title>
        <authorList>
            <person name="Ament-Velasquez S.L."/>
            <person name="Vogan A.A."/>
            <person name="Wallerman O."/>
            <person name="Hartmann F."/>
            <person name="Gautier V."/>
            <person name="Silar P."/>
            <person name="Giraud T."/>
            <person name="Johannesson H."/>
        </authorList>
    </citation>
    <scope>NUCLEOTIDE SEQUENCE [LARGE SCALE GENOMIC DNA]</scope>
    <source>
        <strain evidence="5 6">CBS 415.72m</strain>
    </source>
</reference>